<name>A0A7M2YV23_9ACTN</name>
<dbReference type="Proteomes" id="UP000254134">
    <property type="component" value="Unassembled WGS sequence"/>
</dbReference>
<keyword evidence="2" id="KW-1185">Reference proteome</keyword>
<evidence type="ECO:0000313" key="1">
    <source>
        <dbReference type="EMBL" id="RDI73580.1"/>
    </source>
</evidence>
<dbReference type="SUPFAM" id="SSF56784">
    <property type="entry name" value="HAD-like"/>
    <property type="match status" value="1"/>
</dbReference>
<reference evidence="2" key="2">
    <citation type="journal article" date="2019" name="MicrobiologyOpen">
        <title>High-quality draft genome sequence of Gaiella occulta isolated from a 150 meter deep mineral water borehole and comparison with the genome sequences of other deep-branching lineages of the phylum Actinobacteria.</title>
        <authorList>
            <person name="Severino R."/>
            <person name="Froufe H.J.C."/>
            <person name="Barroso C."/>
            <person name="Albuquerque L."/>
            <person name="Lobo-da-Cunha A."/>
            <person name="da Costa M.S."/>
            <person name="Egas C."/>
        </authorList>
    </citation>
    <scope>NUCLEOTIDE SEQUENCE [LARGE SCALE GENOMIC DNA]</scope>
    <source>
        <strain evidence="2">F2-233</strain>
    </source>
</reference>
<dbReference type="InterPro" id="IPR041492">
    <property type="entry name" value="HAD_2"/>
</dbReference>
<dbReference type="InterPro" id="IPR023214">
    <property type="entry name" value="HAD_sf"/>
</dbReference>
<dbReference type="GO" id="GO:0006281">
    <property type="term" value="P:DNA repair"/>
    <property type="evidence" value="ECO:0007669"/>
    <property type="project" value="TreeGrafter"/>
</dbReference>
<dbReference type="Pfam" id="PF13419">
    <property type="entry name" value="HAD_2"/>
    <property type="match status" value="1"/>
</dbReference>
<proteinExistence type="predicted"/>
<keyword evidence="1" id="KW-0378">Hydrolase</keyword>
<sequence>MISEQPLAAVLLDVGGTLVQEAAPTAPVDRLVARLLPAVREDIEWLASRYRLGAVTNTSVMTETDVRRLLDTVGVGRHLEVVVTSVDVGVAKPDPLPIQVALERLGVAAAASLYVGDRESDRIAATAAGCGYAPIDGTLRETIARHLAQRR</sequence>
<dbReference type="RefSeq" id="WP_114797123.1">
    <property type="nucleotide sequence ID" value="NZ_QQZY01000008.1"/>
</dbReference>
<dbReference type="InterPro" id="IPR036412">
    <property type="entry name" value="HAD-like_sf"/>
</dbReference>
<organism evidence="1 2">
    <name type="scientific">Gaiella occulta</name>
    <dbReference type="NCBI Taxonomy" id="1002870"/>
    <lineage>
        <taxon>Bacteria</taxon>
        <taxon>Bacillati</taxon>
        <taxon>Actinomycetota</taxon>
        <taxon>Thermoleophilia</taxon>
        <taxon>Gaiellales</taxon>
        <taxon>Gaiellaceae</taxon>
        <taxon>Gaiella</taxon>
    </lineage>
</organism>
<dbReference type="GO" id="GO:0005829">
    <property type="term" value="C:cytosol"/>
    <property type="evidence" value="ECO:0007669"/>
    <property type="project" value="TreeGrafter"/>
</dbReference>
<protein>
    <submittedName>
        <fullName evidence="1">Haloacid dehalogenase-like hydrolase</fullName>
    </submittedName>
</protein>
<accession>A0A7M2YV23</accession>
<gene>
    <name evidence="1" type="ORF">Gocc_2721</name>
</gene>
<dbReference type="OrthoDB" id="9793014at2"/>
<dbReference type="GO" id="GO:0008967">
    <property type="term" value="F:phosphoglycolate phosphatase activity"/>
    <property type="evidence" value="ECO:0007669"/>
    <property type="project" value="TreeGrafter"/>
</dbReference>
<dbReference type="PANTHER" id="PTHR43434:SF1">
    <property type="entry name" value="PHOSPHOGLYCOLATE PHOSPHATASE"/>
    <property type="match status" value="1"/>
</dbReference>
<dbReference type="AlphaFoldDB" id="A0A7M2YV23"/>
<evidence type="ECO:0000313" key="2">
    <source>
        <dbReference type="Proteomes" id="UP000254134"/>
    </source>
</evidence>
<dbReference type="Gene3D" id="3.40.50.1000">
    <property type="entry name" value="HAD superfamily/HAD-like"/>
    <property type="match status" value="1"/>
</dbReference>
<dbReference type="InterPro" id="IPR050155">
    <property type="entry name" value="HAD-like_hydrolase_sf"/>
</dbReference>
<reference evidence="1 2" key="1">
    <citation type="submission" date="2018-07" db="EMBL/GenBank/DDBJ databases">
        <title>High-quality-draft genome sequence of Gaiella occulta.</title>
        <authorList>
            <person name="Severino R."/>
            <person name="Froufe H.J.C."/>
            <person name="Rainey F.A."/>
            <person name="Barroso C."/>
            <person name="Albuquerque L."/>
            <person name="Lobo-Da-Cunha A."/>
            <person name="Da Costa M.S."/>
            <person name="Egas C."/>
        </authorList>
    </citation>
    <scope>NUCLEOTIDE SEQUENCE [LARGE SCALE GENOMIC DNA]</scope>
    <source>
        <strain evidence="1 2">F2-233</strain>
    </source>
</reference>
<comment type="caution">
    <text evidence="1">The sequence shown here is derived from an EMBL/GenBank/DDBJ whole genome shotgun (WGS) entry which is preliminary data.</text>
</comment>
<dbReference type="PANTHER" id="PTHR43434">
    <property type="entry name" value="PHOSPHOGLYCOLATE PHOSPHATASE"/>
    <property type="match status" value="1"/>
</dbReference>
<dbReference type="EMBL" id="QQZY01000008">
    <property type="protein sequence ID" value="RDI73580.1"/>
    <property type="molecule type" value="Genomic_DNA"/>
</dbReference>